<name>A0A1N6SYE5_9GAMM</name>
<dbReference type="AlphaFoldDB" id="A0A1N6SYE5"/>
<keyword evidence="2" id="KW-1185">Reference proteome</keyword>
<dbReference type="EMBL" id="FTMN01000005">
    <property type="protein sequence ID" value="SIQ46090.1"/>
    <property type="molecule type" value="Genomic_DNA"/>
</dbReference>
<evidence type="ECO:0000313" key="2">
    <source>
        <dbReference type="Proteomes" id="UP000186895"/>
    </source>
</evidence>
<dbReference type="STRING" id="49186.SAMN05421647_10533"/>
<dbReference type="Proteomes" id="UP000186895">
    <property type="component" value="Unassembled WGS sequence"/>
</dbReference>
<gene>
    <name evidence="1" type="ORF">SAMN05421647_10533</name>
</gene>
<proteinExistence type="predicted"/>
<dbReference type="RefSeq" id="WP_076462944.1">
    <property type="nucleotide sequence ID" value="NZ_FTMN01000005.1"/>
</dbReference>
<protein>
    <submittedName>
        <fullName evidence="1">Uncharacterized protein</fullName>
    </submittedName>
</protein>
<accession>A0A1N6SYE5</accession>
<organism evidence="1 2">
    <name type="scientific">Marinobacterium stanieri</name>
    <dbReference type="NCBI Taxonomy" id="49186"/>
    <lineage>
        <taxon>Bacteria</taxon>
        <taxon>Pseudomonadati</taxon>
        <taxon>Pseudomonadota</taxon>
        <taxon>Gammaproteobacteria</taxon>
        <taxon>Oceanospirillales</taxon>
        <taxon>Oceanospirillaceae</taxon>
        <taxon>Marinobacterium</taxon>
    </lineage>
</organism>
<evidence type="ECO:0000313" key="1">
    <source>
        <dbReference type="EMBL" id="SIQ46090.1"/>
    </source>
</evidence>
<sequence length="390" mass="44415">MSRPFLNRRQLWLLIILLPGVILLLSLLGPLPGGQDLQISEDRRLYQMRQSREDYQLQLLLPLPAPDTAERWLVNRLLPDVMKQRLSTPEAQQWLQQQQWQIVSSNSDTEWQLLIQTSAPPDNEQLRSLLQHLTAPVDMDWTQRVNTSLATRYLNLHTPDEAALAALQPGTFPRPWQVTPASLLDEWVTSERLLMTLQTPEFLPLTAPAVPDAKTGPATTVTATPLPSADPAGQGVLHHWRWSAPADLEGLARTQLALACVQEQLSLISQGNFRLRWRAWHGFADLDLLLQQTALKPEQLLSCPDQDRYDQLRQQLAEYWEGRLAADASTWLLLLARHRLPAETPDRLVSQLEQLPRSDIQQHLQRLAGSDTYRRLNFLPVTEDPHAPSQ</sequence>
<reference evidence="1 2" key="1">
    <citation type="submission" date="2017-01" db="EMBL/GenBank/DDBJ databases">
        <authorList>
            <person name="Mah S.A."/>
            <person name="Swanson W.J."/>
            <person name="Moy G.W."/>
            <person name="Vacquier V.D."/>
        </authorList>
    </citation>
    <scope>NUCLEOTIDE SEQUENCE [LARGE SCALE GENOMIC DNA]</scope>
    <source>
        <strain evidence="1 2">DSM 7027</strain>
    </source>
</reference>